<keyword evidence="7" id="KW-1185">Reference proteome</keyword>
<reference evidence="6 7" key="1">
    <citation type="submission" date="2021-12" db="EMBL/GenBank/DDBJ databases">
        <title>Siccirubricoccus leaddurans sp. nov., a high concentration Zn2+ tolerance bacterium.</title>
        <authorList>
            <person name="Cao Y."/>
        </authorList>
    </citation>
    <scope>NUCLEOTIDE SEQUENCE [LARGE SCALE GENOMIC DNA]</scope>
    <source>
        <strain evidence="6 7">KC 17139</strain>
    </source>
</reference>
<comment type="caution">
    <text evidence="6">The sequence shown here is derived from an EMBL/GenBank/DDBJ whole genome shotgun (WGS) entry which is preliminary data.</text>
</comment>
<dbReference type="Pfam" id="PF00497">
    <property type="entry name" value="SBP_bac_3"/>
    <property type="match status" value="1"/>
</dbReference>
<dbReference type="RefSeq" id="WP_252953168.1">
    <property type="nucleotide sequence ID" value="NZ_JAFIRR010000062.1"/>
</dbReference>
<sequence>MRFVIGVIALIGALCGPPRVAEAGSVLDAVKARGTLRCGTGGSVAGFSRVDSRGEWRGLDPDYCRALAAAVLGDSARVSFVALTLQNRFVALQSGEVDVLARDSIWSFTRDNSLGIVFAGVNFHTGTGVMVRRGSGIASMRDLDGATVCASIGGSNLPEVTDRVRSTGGQIRTLQFERWAESLDAFIAGRCDAVTAGAADLAATISVTVPNPRDYVVLPEIISRDPYGPAVARGDWDWLAVNRWLLFALVEAEERGITRANVREQARSSTDPAVRRLLGSDDNLGSMIGLPRDWAVRAIEAVGNYGEIYDRHFGPDTPIALDRGPNRVASQGGLHYSPPFR</sequence>
<dbReference type="Gene3D" id="3.40.190.10">
    <property type="entry name" value="Periplasmic binding protein-like II"/>
    <property type="match status" value="2"/>
</dbReference>
<evidence type="ECO:0000256" key="2">
    <source>
        <dbReference type="ARBA" id="ARBA00022448"/>
    </source>
</evidence>
<dbReference type="InterPro" id="IPR051455">
    <property type="entry name" value="Bact_solute-bind_prot3"/>
</dbReference>
<dbReference type="PANTHER" id="PTHR30085:SF7">
    <property type="entry name" value="AMINO-ACID ABC TRANSPORTER-BINDING PROTEIN YHDW-RELATED"/>
    <property type="match status" value="1"/>
</dbReference>
<proteinExistence type="inferred from homology"/>
<gene>
    <name evidence="6" type="ORF">JYK14_10340</name>
</gene>
<feature type="domain" description="Solute-binding protein family 3/N-terminal" evidence="5">
    <location>
        <begin position="35"/>
        <end position="265"/>
    </location>
</feature>
<evidence type="ECO:0000313" key="6">
    <source>
        <dbReference type="EMBL" id="MCO6416558.1"/>
    </source>
</evidence>
<dbReference type="InterPro" id="IPR001638">
    <property type="entry name" value="Solute-binding_3/MltF_N"/>
</dbReference>
<evidence type="ECO:0000256" key="1">
    <source>
        <dbReference type="ARBA" id="ARBA00010333"/>
    </source>
</evidence>
<keyword evidence="3" id="KW-0732">Signal</keyword>
<evidence type="ECO:0000259" key="5">
    <source>
        <dbReference type="SMART" id="SM00062"/>
    </source>
</evidence>
<name>A0ABT1D3Q0_9PROT</name>
<keyword evidence="2" id="KW-0813">Transport</keyword>
<dbReference type="PANTHER" id="PTHR30085">
    <property type="entry name" value="AMINO ACID ABC TRANSPORTER PERMEASE"/>
    <property type="match status" value="1"/>
</dbReference>
<evidence type="ECO:0000256" key="4">
    <source>
        <dbReference type="SAM" id="MobiDB-lite"/>
    </source>
</evidence>
<dbReference type="SUPFAM" id="SSF53850">
    <property type="entry name" value="Periplasmic binding protein-like II"/>
    <property type="match status" value="1"/>
</dbReference>
<accession>A0ABT1D3Q0</accession>
<dbReference type="CDD" id="cd13692">
    <property type="entry name" value="PBP2_BztA"/>
    <property type="match status" value="1"/>
</dbReference>
<dbReference type="Proteomes" id="UP001523392">
    <property type="component" value="Unassembled WGS sequence"/>
</dbReference>
<dbReference type="SMART" id="SM00062">
    <property type="entry name" value="PBPb"/>
    <property type="match status" value="1"/>
</dbReference>
<dbReference type="EMBL" id="JAFIRR010000062">
    <property type="protein sequence ID" value="MCO6416558.1"/>
    <property type="molecule type" value="Genomic_DNA"/>
</dbReference>
<evidence type="ECO:0000313" key="7">
    <source>
        <dbReference type="Proteomes" id="UP001523392"/>
    </source>
</evidence>
<protein>
    <submittedName>
        <fullName evidence="6">Amino acid ABC transporter substrate-binding protein</fullName>
    </submittedName>
</protein>
<comment type="similarity">
    <text evidence="1">Belongs to the bacterial solute-binding protein 3 family.</text>
</comment>
<evidence type="ECO:0000256" key="3">
    <source>
        <dbReference type="ARBA" id="ARBA00022729"/>
    </source>
</evidence>
<organism evidence="6 7">
    <name type="scientific">Siccirubricoccus soli</name>
    <dbReference type="NCBI Taxonomy" id="2899147"/>
    <lineage>
        <taxon>Bacteria</taxon>
        <taxon>Pseudomonadati</taxon>
        <taxon>Pseudomonadota</taxon>
        <taxon>Alphaproteobacteria</taxon>
        <taxon>Acetobacterales</taxon>
        <taxon>Roseomonadaceae</taxon>
        <taxon>Siccirubricoccus</taxon>
    </lineage>
</organism>
<feature type="region of interest" description="Disordered" evidence="4">
    <location>
        <begin position="320"/>
        <end position="341"/>
    </location>
</feature>